<dbReference type="PATRIC" id="fig|190650.5.peg.2129"/>
<protein>
    <recommendedName>
        <fullName evidence="3">DUF1697 domain-containing protein</fullName>
    </recommendedName>
</protein>
<dbReference type="InterPro" id="IPR012545">
    <property type="entry name" value="DUF1697"/>
</dbReference>
<gene>
    <name evidence="1" type="ordered locus">CC_2108</name>
</gene>
<dbReference type="Gene3D" id="3.30.70.1280">
    <property type="entry name" value="SP0830-like domains"/>
    <property type="match status" value="1"/>
</dbReference>
<sequence length="205" mass="22597">MRGERAMFAVAISARRAYASAFVRPEPRMSPHIALLRAVNVGGRKVLKDDLLGLATDLGFDDAKTLLASGNLVLWGEAGEGLEARLEDGLERRMGLRTDFMVRTAAELQAVIAANPFREQAATRPNHLLVSFLKTPIDGDTVEVLRAAIKGREEIHAEGRALYIDFKDGIGDSTLDRDWKKTKREPLGTMRNWNTVLKLADMVAA</sequence>
<dbReference type="eggNOG" id="COG3797">
    <property type="taxonomic scope" value="Bacteria"/>
</dbReference>
<evidence type="ECO:0000313" key="2">
    <source>
        <dbReference type="Proteomes" id="UP000001816"/>
    </source>
</evidence>
<accession>Q9A6I6</accession>
<dbReference type="AlphaFoldDB" id="Q9A6I6"/>
<dbReference type="Pfam" id="PF08002">
    <property type="entry name" value="DUF1697"/>
    <property type="match status" value="1"/>
</dbReference>
<dbReference type="PIR" id="C87510">
    <property type="entry name" value="C87510"/>
</dbReference>
<reference evidence="1 2" key="1">
    <citation type="journal article" date="2001" name="Proc. Natl. Acad. Sci. U.S.A.">
        <title>Complete genome sequence of Caulobacter crescentus.</title>
        <authorList>
            <person name="Nierman W.C."/>
            <person name="Feldblyum T.V."/>
            <person name="Laub M.T."/>
            <person name="Paulsen I.T."/>
            <person name="Nelson K.E."/>
            <person name="Eisen J.A."/>
            <person name="Heidelberg J.F."/>
            <person name="Alley M.R."/>
            <person name="Ohta N."/>
            <person name="Maddock J.R."/>
            <person name="Potocka I."/>
            <person name="Nelson W.C."/>
            <person name="Newton A."/>
            <person name="Stephens C."/>
            <person name="Phadke N.D."/>
            <person name="Ely B."/>
            <person name="DeBoy R.T."/>
            <person name="Dodson R.J."/>
            <person name="Durkin A.S."/>
            <person name="Gwinn M.L."/>
            <person name="Haft D.H."/>
            <person name="Kolonay J.F."/>
            <person name="Smit J."/>
            <person name="Craven M.B."/>
            <person name="Khouri H."/>
            <person name="Shetty J."/>
            <person name="Berry K."/>
            <person name="Utterback T."/>
            <person name="Tran K."/>
            <person name="Wolf A."/>
            <person name="Vamathevan J."/>
            <person name="Ermolaeva M."/>
            <person name="White O."/>
            <person name="Salzberg S.L."/>
            <person name="Venter J.C."/>
            <person name="Shapiro L."/>
            <person name="Fraser C.M."/>
        </authorList>
    </citation>
    <scope>NUCLEOTIDE SEQUENCE [LARGE SCALE GENOMIC DNA]</scope>
    <source>
        <strain evidence="2">ATCC 19089 / CB15</strain>
    </source>
</reference>
<dbReference type="EnsemblBacteria" id="AAK24079">
    <property type="protein sequence ID" value="AAK24079"/>
    <property type="gene ID" value="CC_2108"/>
</dbReference>
<dbReference type="Proteomes" id="UP000001816">
    <property type="component" value="Chromosome"/>
</dbReference>
<dbReference type="PANTHER" id="PTHR36439:SF1">
    <property type="entry name" value="DUF1697 DOMAIN-CONTAINING PROTEIN"/>
    <property type="match status" value="1"/>
</dbReference>
<dbReference type="BioCyc" id="CAULO:CC2108-MONOMER"/>
<dbReference type="KEGG" id="ccr:CC_2108"/>
<dbReference type="SMR" id="Q9A6I6"/>
<dbReference type="SUPFAM" id="SSF160379">
    <property type="entry name" value="SP0830-like"/>
    <property type="match status" value="1"/>
</dbReference>
<evidence type="ECO:0008006" key="3">
    <source>
        <dbReference type="Google" id="ProtNLM"/>
    </source>
</evidence>
<organism evidence="1 2">
    <name type="scientific">Caulobacter vibrioides (strain ATCC 19089 / CIP 103742 / CB 15)</name>
    <name type="common">Caulobacter crescentus</name>
    <dbReference type="NCBI Taxonomy" id="190650"/>
    <lineage>
        <taxon>Bacteria</taxon>
        <taxon>Pseudomonadati</taxon>
        <taxon>Pseudomonadota</taxon>
        <taxon>Alphaproteobacteria</taxon>
        <taxon>Caulobacterales</taxon>
        <taxon>Caulobacteraceae</taxon>
        <taxon>Caulobacter</taxon>
    </lineage>
</organism>
<dbReference type="PIRSF" id="PIRSF008502">
    <property type="entry name" value="UCP008502"/>
    <property type="match status" value="1"/>
</dbReference>
<proteinExistence type="predicted"/>
<dbReference type="HOGENOM" id="CLU_106303_1_0_5"/>
<dbReference type="PANTHER" id="PTHR36439">
    <property type="entry name" value="BLL4334 PROTEIN"/>
    <property type="match status" value="1"/>
</dbReference>
<name>Q9A6I6_CAUVC</name>
<evidence type="ECO:0000313" key="1">
    <source>
        <dbReference type="EMBL" id="AAK24079.1"/>
    </source>
</evidence>
<dbReference type="EMBL" id="AE005673">
    <property type="protein sequence ID" value="AAK24079.1"/>
    <property type="molecule type" value="Genomic_DNA"/>
</dbReference>
<keyword evidence="2" id="KW-1185">Reference proteome</keyword>
<dbReference type="STRING" id="190650.CC_2108"/>